<dbReference type="GO" id="GO:0006338">
    <property type="term" value="P:chromatin remodeling"/>
    <property type="evidence" value="ECO:0007669"/>
    <property type="project" value="UniProtKB-ARBA"/>
</dbReference>
<dbReference type="RefSeq" id="XP_038738774.1">
    <property type="nucleotide sequence ID" value="XM_038895940.1"/>
</dbReference>
<dbReference type="PROSITE" id="PS50013">
    <property type="entry name" value="CHROMO_2"/>
    <property type="match status" value="1"/>
</dbReference>
<evidence type="ECO:0000313" key="4">
    <source>
        <dbReference type="EMBL" id="KAF9869313.1"/>
    </source>
</evidence>
<reference evidence="4" key="2">
    <citation type="submission" date="2020-11" db="EMBL/GenBank/DDBJ databases">
        <title>Whole genome sequencing of Colletotrichum sp.</title>
        <authorList>
            <person name="Li H."/>
        </authorList>
    </citation>
    <scope>NUCLEOTIDE SEQUENCE</scope>
    <source>
        <strain evidence="4">CkLH20</strain>
    </source>
</reference>
<feature type="compositionally biased region" description="Polar residues" evidence="2">
    <location>
        <begin position="54"/>
        <end position="81"/>
    </location>
</feature>
<dbReference type="CDD" id="cd00024">
    <property type="entry name" value="CD_CSD"/>
    <property type="match status" value="2"/>
</dbReference>
<feature type="compositionally biased region" description="Basic and acidic residues" evidence="2">
    <location>
        <begin position="499"/>
        <end position="513"/>
    </location>
</feature>
<dbReference type="Proteomes" id="UP000781932">
    <property type="component" value="Unassembled WGS sequence"/>
</dbReference>
<dbReference type="Gene3D" id="2.40.50.40">
    <property type="match status" value="2"/>
</dbReference>
<protein>
    <submittedName>
        <fullName evidence="4">Chromo domain-containing protein</fullName>
    </submittedName>
</protein>
<accession>A0A9P6HS58</accession>
<dbReference type="InterPro" id="IPR016197">
    <property type="entry name" value="Chromo-like_dom_sf"/>
</dbReference>
<feature type="compositionally biased region" description="Basic residues" evidence="2">
    <location>
        <begin position="522"/>
        <end position="535"/>
    </location>
</feature>
<feature type="region of interest" description="Disordered" evidence="2">
    <location>
        <begin position="235"/>
        <end position="264"/>
    </location>
</feature>
<feature type="compositionally biased region" description="Polar residues" evidence="2">
    <location>
        <begin position="7"/>
        <end position="24"/>
    </location>
</feature>
<evidence type="ECO:0000256" key="1">
    <source>
        <dbReference type="ARBA" id="ARBA00011353"/>
    </source>
</evidence>
<organism evidence="4 5">
    <name type="scientific">Colletotrichum karsti</name>
    <dbReference type="NCBI Taxonomy" id="1095194"/>
    <lineage>
        <taxon>Eukaryota</taxon>
        <taxon>Fungi</taxon>
        <taxon>Dikarya</taxon>
        <taxon>Ascomycota</taxon>
        <taxon>Pezizomycotina</taxon>
        <taxon>Sordariomycetes</taxon>
        <taxon>Hypocreomycetidae</taxon>
        <taxon>Glomerellales</taxon>
        <taxon>Glomerellaceae</taxon>
        <taxon>Colletotrichum</taxon>
        <taxon>Colletotrichum boninense species complex</taxon>
    </lineage>
</organism>
<evidence type="ECO:0000259" key="3">
    <source>
        <dbReference type="PROSITE" id="PS50013"/>
    </source>
</evidence>
<dbReference type="GeneID" id="62169014"/>
<proteinExistence type="predicted"/>
<comment type="caution">
    <text evidence="4">The sequence shown here is derived from an EMBL/GenBank/DDBJ whole genome shotgun (WGS) entry which is preliminary data.</text>
</comment>
<feature type="compositionally biased region" description="Basic and acidic residues" evidence="2">
    <location>
        <begin position="236"/>
        <end position="247"/>
    </location>
</feature>
<dbReference type="SUPFAM" id="SSF54160">
    <property type="entry name" value="Chromo domain-like"/>
    <property type="match status" value="2"/>
</dbReference>
<reference evidence="4" key="1">
    <citation type="submission" date="2020-03" db="EMBL/GenBank/DDBJ databases">
        <authorList>
            <person name="He L."/>
        </authorList>
    </citation>
    <scope>NUCLEOTIDE SEQUENCE</scope>
    <source>
        <strain evidence="4">CkLH20</strain>
    </source>
</reference>
<feature type="compositionally biased region" description="Basic and acidic residues" evidence="2">
    <location>
        <begin position="465"/>
        <end position="474"/>
    </location>
</feature>
<dbReference type="OrthoDB" id="433924at2759"/>
<keyword evidence="5" id="KW-1185">Reference proteome</keyword>
<name>A0A9P6HS58_9PEZI</name>
<dbReference type="GO" id="GO:0003677">
    <property type="term" value="F:DNA binding"/>
    <property type="evidence" value="ECO:0007669"/>
    <property type="project" value="InterPro"/>
</dbReference>
<sequence length="535" mass="57416">MARLSESPANGAQPQSATKHQVTLKNGALGGFLSSPAKPSGSQSPHPNKRLKSLTATASPRSQASRSVSPAGQRLPSQAPLSSPARKSLADTSDNLDIGDRSTPADSVQAAPVDTPTASTPTSTAPTANMEVVNAASAATPEPVTDRPGVVSSVRKTLTNVVNNFTGARNGSATITSTFEQTIVSRKRSREPEIEETPTPAEETTPTDDQSDEAAEPAGANDTVVELGNQLEADVAAERAKSPEKRTAQLSSEATPATDASEINVTTAVGDADTIEAAESTKPAAPAEDEDEDMADDPVNGQFVLDTILDHRHDPKDNTLFQMRIRWKHDEPSWEPESNIQEDAEEALFEYWKTVKGGRLGAMVDKNLWHVLKVEKHRQKPNGKVELSVAWTGSPDRSWEPEDNIVQVARELVDDYWNSKGGREKCVRAIAVPAKRGRGRPRKVVDEEAPKPAAKPAPKQTKAKAAKEAKEPAPKKTRQPRKKLTDGVEDQNESVPEAAAKDEQPEQAAKEQVEANAEPPKKRGRGRPRKAPAVA</sequence>
<evidence type="ECO:0000256" key="2">
    <source>
        <dbReference type="SAM" id="MobiDB-lite"/>
    </source>
</evidence>
<dbReference type="PRINTS" id="PR00929">
    <property type="entry name" value="ATHOOK"/>
</dbReference>
<dbReference type="InterPro" id="IPR017956">
    <property type="entry name" value="AT_hook_DNA-bd_motif"/>
</dbReference>
<feature type="domain" description="Chromo" evidence="3">
    <location>
        <begin position="369"/>
        <end position="428"/>
    </location>
</feature>
<feature type="compositionally biased region" description="Acidic residues" evidence="2">
    <location>
        <begin position="205"/>
        <end position="215"/>
    </location>
</feature>
<dbReference type="SMART" id="SM00384">
    <property type="entry name" value="AT_hook"/>
    <property type="match status" value="2"/>
</dbReference>
<comment type="subunit">
    <text evidence="1">Component of the NuA4 histone acetyltransferase complex.</text>
</comment>
<feature type="compositionally biased region" description="Low complexity" evidence="2">
    <location>
        <begin position="451"/>
        <end position="460"/>
    </location>
</feature>
<feature type="region of interest" description="Disordered" evidence="2">
    <location>
        <begin position="1"/>
        <end position="150"/>
    </location>
</feature>
<dbReference type="AlphaFoldDB" id="A0A9P6HS58"/>
<dbReference type="SMART" id="SM00298">
    <property type="entry name" value="CHROMO"/>
    <property type="match status" value="2"/>
</dbReference>
<feature type="compositionally biased region" description="Low complexity" evidence="2">
    <location>
        <begin position="115"/>
        <end position="128"/>
    </location>
</feature>
<feature type="region of interest" description="Disordered" evidence="2">
    <location>
        <begin position="179"/>
        <end position="221"/>
    </location>
</feature>
<feature type="region of interest" description="Disordered" evidence="2">
    <location>
        <begin position="433"/>
        <end position="535"/>
    </location>
</feature>
<gene>
    <name evidence="4" type="ORF">CkaCkLH20_13230</name>
</gene>
<dbReference type="EMBL" id="JAATWM020000078">
    <property type="protein sequence ID" value="KAF9869313.1"/>
    <property type="molecule type" value="Genomic_DNA"/>
</dbReference>
<dbReference type="InterPro" id="IPR000953">
    <property type="entry name" value="Chromo/chromo_shadow_dom"/>
</dbReference>
<evidence type="ECO:0000313" key="5">
    <source>
        <dbReference type="Proteomes" id="UP000781932"/>
    </source>
</evidence>